<evidence type="ECO:0000313" key="3">
    <source>
        <dbReference type="Proteomes" id="UP000716322"/>
    </source>
</evidence>
<comment type="caution">
    <text evidence="2">The sequence shown here is derived from an EMBL/GenBank/DDBJ whole genome shotgun (WGS) entry which is preliminary data.</text>
</comment>
<proteinExistence type="predicted"/>
<name>A0ABX0PE05_9BURK</name>
<evidence type="ECO:0000256" key="1">
    <source>
        <dbReference type="SAM" id="SignalP"/>
    </source>
</evidence>
<protein>
    <recommendedName>
        <fullName evidence="4">Phosphate ABC transporter substrate-binding protein</fullName>
    </recommendedName>
</protein>
<dbReference type="Proteomes" id="UP000716322">
    <property type="component" value="Unassembled WGS sequence"/>
</dbReference>
<evidence type="ECO:0000313" key="2">
    <source>
        <dbReference type="EMBL" id="NIA54783.1"/>
    </source>
</evidence>
<keyword evidence="1" id="KW-0732">Signal</keyword>
<reference evidence="2 3" key="1">
    <citation type="submission" date="2020-03" db="EMBL/GenBank/DDBJ databases">
        <title>Genome sequence of strain Massilia sp. TW-1.</title>
        <authorList>
            <person name="Chaudhary D.K."/>
        </authorList>
    </citation>
    <scope>NUCLEOTIDE SEQUENCE [LARGE SCALE GENOMIC DNA]</scope>
    <source>
        <strain evidence="2 3">TW-1</strain>
    </source>
</reference>
<organism evidence="2 3">
    <name type="scientific">Telluria antibiotica</name>
    <dbReference type="NCBI Taxonomy" id="2717319"/>
    <lineage>
        <taxon>Bacteria</taxon>
        <taxon>Pseudomonadati</taxon>
        <taxon>Pseudomonadota</taxon>
        <taxon>Betaproteobacteria</taxon>
        <taxon>Burkholderiales</taxon>
        <taxon>Oxalobacteraceae</taxon>
        <taxon>Telluria group</taxon>
        <taxon>Telluria</taxon>
    </lineage>
</organism>
<sequence length="138" mass="14759">MFIKASLCRGAVALLAVVAIMPARADIAIIVNPNNPVAHMPNSQVAQFFVGGSTGMTPVEYADGAPIRNEFCKKVLERTPAQVRAMWSRIIFSSGGKAPQEMKSAADVKKIVSQTPNAIGYIDKSEVDDSVKVVDVVQ</sequence>
<feature type="signal peptide" evidence="1">
    <location>
        <begin position="1"/>
        <end position="25"/>
    </location>
</feature>
<keyword evidence="3" id="KW-1185">Reference proteome</keyword>
<dbReference type="EMBL" id="JAAQOM010000008">
    <property type="protein sequence ID" value="NIA54783.1"/>
    <property type="molecule type" value="Genomic_DNA"/>
</dbReference>
<feature type="chain" id="PRO_5045106519" description="Phosphate ABC transporter substrate-binding protein" evidence="1">
    <location>
        <begin position="26"/>
        <end position="138"/>
    </location>
</feature>
<gene>
    <name evidence="2" type="ORF">HAV22_14190</name>
</gene>
<accession>A0ABX0PE05</accession>
<dbReference type="RefSeq" id="WP_166859739.1">
    <property type="nucleotide sequence ID" value="NZ_JAAQOM010000008.1"/>
</dbReference>
<dbReference type="SUPFAM" id="SSF53850">
    <property type="entry name" value="Periplasmic binding protein-like II"/>
    <property type="match status" value="1"/>
</dbReference>
<dbReference type="Gene3D" id="3.40.190.10">
    <property type="entry name" value="Periplasmic binding protein-like II"/>
    <property type="match status" value="1"/>
</dbReference>
<evidence type="ECO:0008006" key="4">
    <source>
        <dbReference type="Google" id="ProtNLM"/>
    </source>
</evidence>